<dbReference type="SUPFAM" id="SSF53474">
    <property type="entry name" value="alpha/beta-Hydrolases"/>
    <property type="match status" value="1"/>
</dbReference>
<dbReference type="Gene3D" id="3.40.50.1820">
    <property type="entry name" value="alpha/beta hydrolase"/>
    <property type="match status" value="1"/>
</dbReference>
<comment type="caution">
    <text evidence="3">The sequence shown here is derived from an EMBL/GenBank/DDBJ whole genome shotgun (WGS) entry which is preliminary data.</text>
</comment>
<evidence type="ECO:0000313" key="3">
    <source>
        <dbReference type="EMBL" id="MFF5289134.1"/>
    </source>
</evidence>
<dbReference type="Pfam" id="PF00561">
    <property type="entry name" value="Abhydrolase_1"/>
    <property type="match status" value="1"/>
</dbReference>
<name>A0ABW6W752_9ACTN</name>
<dbReference type="PANTHER" id="PTHR43433">
    <property type="entry name" value="HYDROLASE, ALPHA/BETA FOLD FAMILY PROTEIN"/>
    <property type="match status" value="1"/>
</dbReference>
<dbReference type="InterPro" id="IPR050471">
    <property type="entry name" value="AB_hydrolase"/>
</dbReference>
<dbReference type="Proteomes" id="UP001602245">
    <property type="component" value="Unassembled WGS sequence"/>
</dbReference>
<dbReference type="GO" id="GO:0016787">
    <property type="term" value="F:hydrolase activity"/>
    <property type="evidence" value="ECO:0007669"/>
    <property type="project" value="UniProtKB-KW"/>
</dbReference>
<sequence>MTASTASHGHVQIAYEREGPPEGEPLLLIMGVGLSMDFWPERFRGLLIERGFAVARFDNRDVGRSTHLTGLGAPSLLAALARRWRGYTLADMAGDAVAVLDALGWESAHVAGVSLGGMIAQTLAARHPRRVRSLTSISSTPSPRIGRPSPRALPVLRSGPEPDRDAAAERMVRVFRIIGSPGYPHPEADIRTAAAGLFDVAHDPAGVRRQLAAVVSAEDRRPMLRRLRVPALVVHGDADPLVRPSGGRATARALAGARLVTYPGMGHDLPDELQPSIADEIAAVARRSLR</sequence>
<dbReference type="PANTHER" id="PTHR43433:SF5">
    <property type="entry name" value="AB HYDROLASE-1 DOMAIN-CONTAINING PROTEIN"/>
    <property type="match status" value="1"/>
</dbReference>
<evidence type="ECO:0000256" key="1">
    <source>
        <dbReference type="SAM" id="MobiDB-lite"/>
    </source>
</evidence>
<keyword evidence="3" id="KW-0378">Hydrolase</keyword>
<gene>
    <name evidence="3" type="ORF">ACFY35_06840</name>
</gene>
<evidence type="ECO:0000259" key="2">
    <source>
        <dbReference type="Pfam" id="PF00561"/>
    </source>
</evidence>
<reference evidence="3 4" key="1">
    <citation type="submission" date="2024-10" db="EMBL/GenBank/DDBJ databases">
        <title>The Natural Products Discovery Center: Release of the First 8490 Sequenced Strains for Exploring Actinobacteria Biosynthetic Diversity.</title>
        <authorList>
            <person name="Kalkreuter E."/>
            <person name="Kautsar S.A."/>
            <person name="Yang D."/>
            <person name="Bader C.D."/>
            <person name="Teijaro C.N."/>
            <person name="Fluegel L."/>
            <person name="Davis C.M."/>
            <person name="Simpson J.R."/>
            <person name="Lauterbach L."/>
            <person name="Steele A.D."/>
            <person name="Gui C."/>
            <person name="Meng S."/>
            <person name="Li G."/>
            <person name="Viehrig K."/>
            <person name="Ye F."/>
            <person name="Su P."/>
            <person name="Kiefer A.F."/>
            <person name="Nichols A."/>
            <person name="Cepeda A.J."/>
            <person name="Yan W."/>
            <person name="Fan B."/>
            <person name="Jiang Y."/>
            <person name="Adhikari A."/>
            <person name="Zheng C.-J."/>
            <person name="Schuster L."/>
            <person name="Cowan T.M."/>
            <person name="Smanski M.J."/>
            <person name="Chevrette M.G."/>
            <person name="De Carvalho L.P.S."/>
            <person name="Shen B."/>
        </authorList>
    </citation>
    <scope>NUCLEOTIDE SEQUENCE [LARGE SCALE GENOMIC DNA]</scope>
    <source>
        <strain evidence="3 4">NPDC000087</strain>
    </source>
</reference>
<organism evidence="3 4">
    <name type="scientific">Paractinoplanes globisporus</name>
    <dbReference type="NCBI Taxonomy" id="113565"/>
    <lineage>
        <taxon>Bacteria</taxon>
        <taxon>Bacillati</taxon>
        <taxon>Actinomycetota</taxon>
        <taxon>Actinomycetes</taxon>
        <taxon>Micromonosporales</taxon>
        <taxon>Micromonosporaceae</taxon>
        <taxon>Paractinoplanes</taxon>
    </lineage>
</organism>
<feature type="compositionally biased region" description="Polar residues" evidence="1">
    <location>
        <begin position="133"/>
        <end position="142"/>
    </location>
</feature>
<feature type="region of interest" description="Disordered" evidence="1">
    <location>
        <begin position="131"/>
        <end position="164"/>
    </location>
</feature>
<feature type="domain" description="AB hydrolase-1" evidence="2">
    <location>
        <begin position="25"/>
        <end position="269"/>
    </location>
</feature>
<dbReference type="PRINTS" id="PR00111">
    <property type="entry name" value="ABHYDROLASE"/>
</dbReference>
<dbReference type="InterPro" id="IPR029058">
    <property type="entry name" value="AB_hydrolase_fold"/>
</dbReference>
<keyword evidence="4" id="KW-1185">Reference proteome</keyword>
<evidence type="ECO:0000313" key="4">
    <source>
        <dbReference type="Proteomes" id="UP001602245"/>
    </source>
</evidence>
<dbReference type="InterPro" id="IPR000073">
    <property type="entry name" value="AB_hydrolase_1"/>
</dbReference>
<proteinExistence type="predicted"/>
<dbReference type="RefSeq" id="WP_040431268.1">
    <property type="nucleotide sequence ID" value="NZ_JBIAZU010000001.1"/>
</dbReference>
<protein>
    <submittedName>
        <fullName evidence="3">Alpha/beta fold hydrolase</fullName>
    </submittedName>
</protein>
<accession>A0ABW6W752</accession>
<dbReference type="EMBL" id="JBIAZU010000001">
    <property type="protein sequence ID" value="MFF5289134.1"/>
    <property type="molecule type" value="Genomic_DNA"/>
</dbReference>